<evidence type="ECO:0000313" key="4">
    <source>
        <dbReference type="WBParaSite" id="Pan_g19403.t1"/>
    </source>
</evidence>
<evidence type="ECO:0000313" key="3">
    <source>
        <dbReference type="Proteomes" id="UP000492821"/>
    </source>
</evidence>
<reference evidence="3" key="1">
    <citation type="journal article" date="2013" name="Genetics">
        <title>The draft genome and transcriptome of Panagrellus redivivus are shaped by the harsh demands of a free-living lifestyle.</title>
        <authorList>
            <person name="Srinivasan J."/>
            <person name="Dillman A.R."/>
            <person name="Macchietto M.G."/>
            <person name="Heikkinen L."/>
            <person name="Lakso M."/>
            <person name="Fracchia K.M."/>
            <person name="Antoshechkin I."/>
            <person name="Mortazavi A."/>
            <person name="Wong G."/>
            <person name="Sternberg P.W."/>
        </authorList>
    </citation>
    <scope>NUCLEOTIDE SEQUENCE [LARGE SCALE GENOMIC DNA]</scope>
    <source>
        <strain evidence="3">MT8872</strain>
    </source>
</reference>
<keyword evidence="2" id="KW-0732">Signal</keyword>
<evidence type="ECO:0000256" key="1">
    <source>
        <dbReference type="SAM" id="MobiDB-lite"/>
    </source>
</evidence>
<accession>A0A7E4VEZ3</accession>
<proteinExistence type="predicted"/>
<dbReference type="Proteomes" id="UP000492821">
    <property type="component" value="Unassembled WGS sequence"/>
</dbReference>
<feature type="region of interest" description="Disordered" evidence="1">
    <location>
        <begin position="60"/>
        <end position="84"/>
    </location>
</feature>
<name>A0A7E4VEZ3_PANRE</name>
<evidence type="ECO:0000256" key="2">
    <source>
        <dbReference type="SAM" id="SignalP"/>
    </source>
</evidence>
<keyword evidence="3" id="KW-1185">Reference proteome</keyword>
<reference evidence="4" key="2">
    <citation type="submission" date="2020-10" db="UniProtKB">
        <authorList>
            <consortium name="WormBaseParasite"/>
        </authorList>
    </citation>
    <scope>IDENTIFICATION</scope>
</reference>
<feature type="compositionally biased region" description="Low complexity" evidence="1">
    <location>
        <begin position="60"/>
        <end position="70"/>
    </location>
</feature>
<protein>
    <submittedName>
        <fullName evidence="4">Secreted protein</fullName>
    </submittedName>
</protein>
<sequence length="203" mass="22066">MRLPISVFLLVWTVATLGFIDAQEEVQENSLLYDIQSELEYISGEMDRLMFCDYLPTTPAPSTTEATSGTDGTDNSAEEEESTPPAYLDRGIAIGMPNAGQIANAAEHIALLLSVKTAAVKMLNDVNRLLTCEYPTTTTAFSTTTAYFETEATNLSDNTKTYQTEPSDFSTTTISTAFDPPIYDSTDARLPTICAALQSTLAR</sequence>
<feature type="signal peptide" evidence="2">
    <location>
        <begin position="1"/>
        <end position="22"/>
    </location>
</feature>
<organism evidence="3 4">
    <name type="scientific">Panagrellus redivivus</name>
    <name type="common">Microworm</name>
    <dbReference type="NCBI Taxonomy" id="6233"/>
    <lineage>
        <taxon>Eukaryota</taxon>
        <taxon>Metazoa</taxon>
        <taxon>Ecdysozoa</taxon>
        <taxon>Nematoda</taxon>
        <taxon>Chromadorea</taxon>
        <taxon>Rhabditida</taxon>
        <taxon>Tylenchina</taxon>
        <taxon>Panagrolaimomorpha</taxon>
        <taxon>Panagrolaimoidea</taxon>
        <taxon>Panagrolaimidae</taxon>
        <taxon>Panagrellus</taxon>
    </lineage>
</organism>
<dbReference type="WBParaSite" id="Pan_g19403.t1">
    <property type="protein sequence ID" value="Pan_g19403.t1"/>
    <property type="gene ID" value="Pan_g19403"/>
</dbReference>
<feature type="chain" id="PRO_5028814877" evidence="2">
    <location>
        <begin position="23"/>
        <end position="203"/>
    </location>
</feature>
<dbReference type="AlphaFoldDB" id="A0A7E4VEZ3"/>